<proteinExistence type="inferred from homology"/>
<dbReference type="Pfam" id="PF01709">
    <property type="entry name" value="Transcrip_reg"/>
    <property type="match status" value="1"/>
</dbReference>
<dbReference type="InterPro" id="IPR002876">
    <property type="entry name" value="Transcrip_reg_TACO1-like"/>
</dbReference>
<dbReference type="InterPro" id="IPR017856">
    <property type="entry name" value="Integrase-like_N"/>
</dbReference>
<comment type="caution">
    <text evidence="8">The sequence shown here is derived from an EMBL/GenBank/DDBJ whole genome shotgun (WGS) entry which is preliminary data.</text>
</comment>
<dbReference type="Gene3D" id="3.30.70.980">
    <property type="match status" value="2"/>
</dbReference>
<keyword evidence="4" id="KW-0963">Cytoplasm</keyword>
<evidence type="ECO:0000256" key="3">
    <source>
        <dbReference type="ARBA" id="ARBA00023163"/>
    </source>
</evidence>
<comment type="similarity">
    <text evidence="1 4">Belongs to the TACO1 family.</text>
</comment>
<dbReference type="PANTHER" id="PTHR12532:SF0">
    <property type="entry name" value="TRANSLATIONAL ACTIVATOR OF CYTOCHROME C OXIDASE 1"/>
    <property type="match status" value="1"/>
</dbReference>
<protein>
    <recommendedName>
        <fullName evidence="4">Probable transcriptional regulatory protein COX24_03815</fullName>
    </recommendedName>
</protein>
<dbReference type="SUPFAM" id="SSF75625">
    <property type="entry name" value="YebC-like"/>
    <property type="match status" value="1"/>
</dbReference>
<dbReference type="PANTHER" id="PTHR12532">
    <property type="entry name" value="TRANSLATIONAL ACTIVATOR OF CYTOCHROME C OXIDASE 1"/>
    <property type="match status" value="1"/>
</dbReference>
<dbReference type="HAMAP" id="MF_00693">
    <property type="entry name" value="Transcrip_reg_TACO1"/>
    <property type="match status" value="1"/>
</dbReference>
<evidence type="ECO:0000259" key="7">
    <source>
        <dbReference type="Pfam" id="PF20772"/>
    </source>
</evidence>
<evidence type="ECO:0000256" key="2">
    <source>
        <dbReference type="ARBA" id="ARBA00023015"/>
    </source>
</evidence>
<dbReference type="Proteomes" id="UP000230447">
    <property type="component" value="Unassembled WGS sequence"/>
</dbReference>
<name>A0A2G9ZDZ7_9BACT</name>
<keyword evidence="4 8" id="KW-0238">DNA-binding</keyword>
<dbReference type="GO" id="GO:0003677">
    <property type="term" value="F:DNA binding"/>
    <property type="evidence" value="ECO:0007669"/>
    <property type="project" value="UniProtKB-UniRule"/>
</dbReference>
<dbReference type="GO" id="GO:0006355">
    <property type="term" value="P:regulation of DNA-templated transcription"/>
    <property type="evidence" value="ECO:0007669"/>
    <property type="project" value="UniProtKB-UniRule"/>
</dbReference>
<dbReference type="InterPro" id="IPR026564">
    <property type="entry name" value="Transcrip_reg_TACO1-like_dom3"/>
</dbReference>
<evidence type="ECO:0000256" key="1">
    <source>
        <dbReference type="ARBA" id="ARBA00008724"/>
    </source>
</evidence>
<organism evidence="8 9">
    <name type="scientific">bacterium (Candidatus Gribaldobacteria) CG23_combo_of_CG06-09_8_20_14_all_37_87_8</name>
    <dbReference type="NCBI Taxonomy" id="2014278"/>
    <lineage>
        <taxon>Bacteria</taxon>
        <taxon>Candidatus Gribaldobacteria</taxon>
    </lineage>
</organism>
<feature type="coiled-coil region" evidence="5">
    <location>
        <begin position="173"/>
        <end position="230"/>
    </location>
</feature>
<sequence length="240" mass="26957">MSGHSHAKTVKRVKDANDAKKGKIFSKLSKIISLAAKEGTNPDFNIALKQAIDEAKKANMPKDNIERAVQKGSGSLEGEQLEVVLYEAIGPENINIIIEGITDNKNRALAEIKQVLQKHNFKLANEGSVRWAFQQNGFLIGKAKPGERDVQELDIIESGAEDLSWFNEDNEDYFEAETKAENLETMKKTLLEKGYELEKSFLGWVPNNKIETTETAERALERLNEDLNATDTFQELYSNL</sequence>
<dbReference type="Pfam" id="PF20772">
    <property type="entry name" value="TACO1_YebC_N"/>
    <property type="match status" value="1"/>
</dbReference>
<evidence type="ECO:0000256" key="5">
    <source>
        <dbReference type="SAM" id="Coils"/>
    </source>
</evidence>
<dbReference type="EMBL" id="PCSB01000080">
    <property type="protein sequence ID" value="PIP31402.1"/>
    <property type="molecule type" value="Genomic_DNA"/>
</dbReference>
<accession>A0A2G9ZDZ7</accession>
<evidence type="ECO:0000313" key="9">
    <source>
        <dbReference type="Proteomes" id="UP000230447"/>
    </source>
</evidence>
<dbReference type="InterPro" id="IPR049083">
    <property type="entry name" value="TACO1_YebC_N"/>
</dbReference>
<dbReference type="FunFam" id="1.10.10.200:FF:000002">
    <property type="entry name" value="Probable transcriptional regulatory protein CLM62_37755"/>
    <property type="match status" value="1"/>
</dbReference>
<reference evidence="8 9" key="1">
    <citation type="submission" date="2017-09" db="EMBL/GenBank/DDBJ databases">
        <title>Depth-based differentiation of microbial function through sediment-hosted aquifers and enrichment of novel symbionts in the deep terrestrial subsurface.</title>
        <authorList>
            <person name="Probst A.J."/>
            <person name="Ladd B."/>
            <person name="Jarett J.K."/>
            <person name="Geller-Mcgrath D.E."/>
            <person name="Sieber C.M."/>
            <person name="Emerson J.B."/>
            <person name="Anantharaman K."/>
            <person name="Thomas B.C."/>
            <person name="Malmstrom R."/>
            <person name="Stieglmeier M."/>
            <person name="Klingl A."/>
            <person name="Woyke T."/>
            <person name="Ryan C.M."/>
            <person name="Banfield J.F."/>
        </authorList>
    </citation>
    <scope>NUCLEOTIDE SEQUENCE [LARGE SCALE GENOMIC DNA]</scope>
    <source>
        <strain evidence="8">CG23_combo_of_CG06-09_8_20_14_all_37_87_8</strain>
    </source>
</reference>
<dbReference type="InterPro" id="IPR048300">
    <property type="entry name" value="TACO1_YebC-like_2nd/3rd_dom"/>
</dbReference>
<dbReference type="Gene3D" id="1.10.10.200">
    <property type="match status" value="1"/>
</dbReference>
<feature type="domain" description="TACO1/YebC-like N-terminal" evidence="7">
    <location>
        <begin position="5"/>
        <end position="74"/>
    </location>
</feature>
<evidence type="ECO:0000313" key="8">
    <source>
        <dbReference type="EMBL" id="PIP31402.1"/>
    </source>
</evidence>
<keyword evidence="3 4" id="KW-0804">Transcription</keyword>
<dbReference type="GO" id="GO:0005737">
    <property type="term" value="C:cytoplasm"/>
    <property type="evidence" value="ECO:0007669"/>
    <property type="project" value="UniProtKB-SubCell"/>
</dbReference>
<keyword evidence="2 4" id="KW-0805">Transcription regulation</keyword>
<comment type="subcellular location">
    <subcellularLocation>
        <location evidence="4">Cytoplasm</location>
    </subcellularLocation>
</comment>
<keyword evidence="5" id="KW-0175">Coiled coil</keyword>
<evidence type="ECO:0000256" key="4">
    <source>
        <dbReference type="HAMAP-Rule" id="MF_00693"/>
    </source>
</evidence>
<dbReference type="AlphaFoldDB" id="A0A2G9ZDZ7"/>
<feature type="domain" description="TACO1/YebC-like second and third" evidence="6">
    <location>
        <begin position="82"/>
        <end position="240"/>
    </location>
</feature>
<evidence type="ECO:0000259" key="6">
    <source>
        <dbReference type="Pfam" id="PF01709"/>
    </source>
</evidence>
<dbReference type="InterPro" id="IPR029072">
    <property type="entry name" value="YebC-like"/>
</dbReference>
<gene>
    <name evidence="8" type="ORF">COX24_03815</name>
</gene>